<comment type="caution">
    <text evidence="3">The sequence shown here is derived from an EMBL/GenBank/DDBJ whole genome shotgun (WGS) entry which is preliminary data.</text>
</comment>
<feature type="region of interest" description="Disordered" evidence="1">
    <location>
        <begin position="69"/>
        <end position="97"/>
    </location>
</feature>
<gene>
    <name evidence="3" type="ORF">V9T40_000533</name>
</gene>
<sequence>MRGRACKVYGVLVLLVISCAPTRAYYHLKPLAQLTHEFPNVTCNFESPCSWKWSTDYFTNTSSSQLQEKFKEHDPKVDVPTADGDRNENGGRQGRAG</sequence>
<accession>A0AAN9TBC0</accession>
<organism evidence="3 4">
    <name type="scientific">Parthenolecanium corni</name>
    <dbReference type="NCBI Taxonomy" id="536013"/>
    <lineage>
        <taxon>Eukaryota</taxon>
        <taxon>Metazoa</taxon>
        <taxon>Ecdysozoa</taxon>
        <taxon>Arthropoda</taxon>
        <taxon>Hexapoda</taxon>
        <taxon>Insecta</taxon>
        <taxon>Pterygota</taxon>
        <taxon>Neoptera</taxon>
        <taxon>Paraneoptera</taxon>
        <taxon>Hemiptera</taxon>
        <taxon>Sternorrhyncha</taxon>
        <taxon>Coccoidea</taxon>
        <taxon>Coccidae</taxon>
        <taxon>Parthenolecanium</taxon>
    </lineage>
</organism>
<evidence type="ECO:0000313" key="3">
    <source>
        <dbReference type="EMBL" id="KAK7579904.1"/>
    </source>
</evidence>
<feature type="signal peptide" evidence="2">
    <location>
        <begin position="1"/>
        <end position="24"/>
    </location>
</feature>
<reference evidence="3 4" key="1">
    <citation type="submission" date="2024-03" db="EMBL/GenBank/DDBJ databases">
        <title>Adaptation during the transition from Ophiocordyceps entomopathogen to insect associate is accompanied by gene loss and intensified selection.</title>
        <authorList>
            <person name="Ward C.M."/>
            <person name="Onetto C.A."/>
            <person name="Borneman A.R."/>
        </authorList>
    </citation>
    <scope>NUCLEOTIDE SEQUENCE [LARGE SCALE GENOMIC DNA]</scope>
    <source>
        <strain evidence="3">AWRI1</strain>
        <tissue evidence="3">Single Adult Female</tissue>
    </source>
</reference>
<keyword evidence="2" id="KW-0732">Signal</keyword>
<proteinExistence type="predicted"/>
<feature type="chain" id="PRO_5042872649" evidence="2">
    <location>
        <begin position="25"/>
        <end position="97"/>
    </location>
</feature>
<evidence type="ECO:0000256" key="2">
    <source>
        <dbReference type="SAM" id="SignalP"/>
    </source>
</evidence>
<evidence type="ECO:0000313" key="4">
    <source>
        <dbReference type="Proteomes" id="UP001367676"/>
    </source>
</evidence>
<protein>
    <submittedName>
        <fullName evidence="3">Uncharacterized protein</fullName>
    </submittedName>
</protein>
<dbReference type="AlphaFoldDB" id="A0AAN9TBC0"/>
<dbReference type="PROSITE" id="PS51257">
    <property type="entry name" value="PROKAR_LIPOPROTEIN"/>
    <property type="match status" value="1"/>
</dbReference>
<evidence type="ECO:0000256" key="1">
    <source>
        <dbReference type="SAM" id="MobiDB-lite"/>
    </source>
</evidence>
<feature type="compositionally biased region" description="Basic and acidic residues" evidence="1">
    <location>
        <begin position="69"/>
        <end position="89"/>
    </location>
</feature>
<dbReference type="EMBL" id="JBBCAQ010000034">
    <property type="protein sequence ID" value="KAK7579904.1"/>
    <property type="molecule type" value="Genomic_DNA"/>
</dbReference>
<name>A0AAN9TBC0_9HEMI</name>
<keyword evidence="4" id="KW-1185">Reference proteome</keyword>
<dbReference type="Proteomes" id="UP001367676">
    <property type="component" value="Unassembled WGS sequence"/>
</dbReference>